<sequence length="73" mass="8161">MVLAQYVGFCGLQELTASVAFPCFRAQPPPPHPATPSVPYPLSPRPTRQLQHSDKQQLLVELMTDCKTWVLRA</sequence>
<proteinExistence type="predicted"/>
<feature type="compositionally biased region" description="Pro residues" evidence="1">
    <location>
        <begin position="29"/>
        <end position="44"/>
    </location>
</feature>
<gene>
    <name evidence="2" type="ORF">BaRGS_00018161</name>
</gene>
<dbReference type="EMBL" id="JACVVK020000125">
    <property type="protein sequence ID" value="KAK7490558.1"/>
    <property type="molecule type" value="Genomic_DNA"/>
</dbReference>
<feature type="region of interest" description="Disordered" evidence="1">
    <location>
        <begin position="29"/>
        <end position="49"/>
    </location>
</feature>
<evidence type="ECO:0000256" key="1">
    <source>
        <dbReference type="SAM" id="MobiDB-lite"/>
    </source>
</evidence>
<evidence type="ECO:0000313" key="3">
    <source>
        <dbReference type="Proteomes" id="UP001519460"/>
    </source>
</evidence>
<dbReference type="AlphaFoldDB" id="A0ABD0KU42"/>
<organism evidence="2 3">
    <name type="scientific">Batillaria attramentaria</name>
    <dbReference type="NCBI Taxonomy" id="370345"/>
    <lineage>
        <taxon>Eukaryota</taxon>
        <taxon>Metazoa</taxon>
        <taxon>Spiralia</taxon>
        <taxon>Lophotrochozoa</taxon>
        <taxon>Mollusca</taxon>
        <taxon>Gastropoda</taxon>
        <taxon>Caenogastropoda</taxon>
        <taxon>Sorbeoconcha</taxon>
        <taxon>Cerithioidea</taxon>
        <taxon>Batillariidae</taxon>
        <taxon>Batillaria</taxon>
    </lineage>
</organism>
<accession>A0ABD0KU42</accession>
<keyword evidence="3" id="KW-1185">Reference proteome</keyword>
<name>A0ABD0KU42_9CAEN</name>
<comment type="caution">
    <text evidence="2">The sequence shown here is derived from an EMBL/GenBank/DDBJ whole genome shotgun (WGS) entry which is preliminary data.</text>
</comment>
<reference evidence="2 3" key="1">
    <citation type="journal article" date="2023" name="Sci. Data">
        <title>Genome assembly of the Korean intertidal mud-creeper Batillaria attramentaria.</title>
        <authorList>
            <person name="Patra A.K."/>
            <person name="Ho P.T."/>
            <person name="Jun S."/>
            <person name="Lee S.J."/>
            <person name="Kim Y."/>
            <person name="Won Y.J."/>
        </authorList>
    </citation>
    <scope>NUCLEOTIDE SEQUENCE [LARGE SCALE GENOMIC DNA]</scope>
    <source>
        <strain evidence="2">Wonlab-2016</strain>
    </source>
</reference>
<dbReference type="Proteomes" id="UP001519460">
    <property type="component" value="Unassembled WGS sequence"/>
</dbReference>
<evidence type="ECO:0000313" key="2">
    <source>
        <dbReference type="EMBL" id="KAK7490558.1"/>
    </source>
</evidence>
<protein>
    <submittedName>
        <fullName evidence="2">Uncharacterized protein</fullName>
    </submittedName>
</protein>